<evidence type="ECO:0000256" key="1">
    <source>
        <dbReference type="SAM" id="SignalP"/>
    </source>
</evidence>
<organism evidence="2 3">
    <name type="scientific">Paraferrimonas sedimenticola</name>
    <dbReference type="NCBI Taxonomy" id="375674"/>
    <lineage>
        <taxon>Bacteria</taxon>
        <taxon>Pseudomonadati</taxon>
        <taxon>Pseudomonadota</taxon>
        <taxon>Gammaproteobacteria</taxon>
        <taxon>Alteromonadales</taxon>
        <taxon>Ferrimonadaceae</taxon>
        <taxon>Paraferrimonas</taxon>
    </lineage>
</organism>
<evidence type="ECO:0000313" key="2">
    <source>
        <dbReference type="EMBL" id="GLP95717.1"/>
    </source>
</evidence>
<feature type="signal peptide" evidence="1">
    <location>
        <begin position="1"/>
        <end position="17"/>
    </location>
</feature>
<name>A0AA37RVJ9_9GAMM</name>
<reference evidence="2" key="2">
    <citation type="submission" date="2023-01" db="EMBL/GenBank/DDBJ databases">
        <title>Draft genome sequence of Paraferrimonas sedimenticola strain NBRC 101628.</title>
        <authorList>
            <person name="Sun Q."/>
            <person name="Mori K."/>
        </authorList>
    </citation>
    <scope>NUCLEOTIDE SEQUENCE</scope>
    <source>
        <strain evidence="2">NBRC 101628</strain>
    </source>
</reference>
<reference evidence="2" key="1">
    <citation type="journal article" date="2014" name="Int. J. Syst. Evol. Microbiol.">
        <title>Complete genome sequence of Corynebacterium casei LMG S-19264T (=DSM 44701T), isolated from a smear-ripened cheese.</title>
        <authorList>
            <consortium name="US DOE Joint Genome Institute (JGI-PGF)"/>
            <person name="Walter F."/>
            <person name="Albersmeier A."/>
            <person name="Kalinowski J."/>
            <person name="Ruckert C."/>
        </authorList>
    </citation>
    <scope>NUCLEOTIDE SEQUENCE</scope>
    <source>
        <strain evidence="2">NBRC 101628</strain>
    </source>
</reference>
<comment type="caution">
    <text evidence="2">The sequence shown here is derived from an EMBL/GenBank/DDBJ whole genome shotgun (WGS) entry which is preliminary data.</text>
</comment>
<evidence type="ECO:0000313" key="3">
    <source>
        <dbReference type="Proteomes" id="UP001161422"/>
    </source>
</evidence>
<evidence type="ECO:0008006" key="4">
    <source>
        <dbReference type="Google" id="ProtNLM"/>
    </source>
</evidence>
<protein>
    <recommendedName>
        <fullName evidence="4">Surface antigen</fullName>
    </recommendedName>
</protein>
<gene>
    <name evidence="2" type="ORF">GCM10007895_10230</name>
</gene>
<dbReference type="Gene3D" id="2.40.160.50">
    <property type="entry name" value="membrane protein fhac: a member of the omp85/tpsb transporter family"/>
    <property type="match status" value="1"/>
</dbReference>
<sequence length="419" mass="46252">MRFLVVLIGLLGSLAHAREDLPADIDLSGASASDKATAKALPFAFASDTLGVAFGVAGVVNHAGQPQASLVGIGFTTNNNSNLGYLGAHNYTLADSQWLLSAESYRGRYTQANYYLPGNPNFPNERPGANESSHDNRVTTLGIEGFHRVYLDYVLPFGDGAQGAAASLLSQPNAAKGWNPLNNGVTRIKSRWFNEWQDLVGLGSDGPRQSSKGVKLTLQWDNRDSTQHSTRGGRTQLSVTKDWGSADRPSWSTWEFEQSLFVPLLKMLGTRSQVLALNYYLADTPSWNQMDSRTGMMRRPPPFIGINLGGMDRMRGFDSVRFHGRSATAYTAELRVTPEWQPLANLRLLRPYDIPWWQFVGFVETGRVADSFNLTELHKNMRVSYGFGARAAIEGLVVRADLAFSQEGSQAWFMINQSF</sequence>
<dbReference type="Proteomes" id="UP001161422">
    <property type="component" value="Unassembled WGS sequence"/>
</dbReference>
<dbReference type="RefSeq" id="WP_095505706.1">
    <property type="nucleotide sequence ID" value="NZ_BSNC01000003.1"/>
</dbReference>
<keyword evidence="3" id="KW-1185">Reference proteome</keyword>
<accession>A0AA37RVJ9</accession>
<proteinExistence type="predicted"/>
<dbReference type="EMBL" id="BSNC01000003">
    <property type="protein sequence ID" value="GLP95717.1"/>
    <property type="molecule type" value="Genomic_DNA"/>
</dbReference>
<dbReference type="AlphaFoldDB" id="A0AA37RVJ9"/>
<keyword evidence="1" id="KW-0732">Signal</keyword>
<feature type="chain" id="PRO_5041438659" description="Surface antigen" evidence="1">
    <location>
        <begin position="18"/>
        <end position="419"/>
    </location>
</feature>